<dbReference type="GO" id="GO:0061630">
    <property type="term" value="F:ubiquitin protein ligase activity"/>
    <property type="evidence" value="ECO:0007669"/>
    <property type="project" value="InterPro"/>
</dbReference>
<dbReference type="SUPFAM" id="SSF57850">
    <property type="entry name" value="RING/U-box"/>
    <property type="match status" value="1"/>
</dbReference>
<evidence type="ECO:0000256" key="6">
    <source>
        <dbReference type="SAM" id="Phobius"/>
    </source>
</evidence>
<name>A0AAE9WUU5_PLAYO</name>
<evidence type="ECO:0000313" key="8">
    <source>
        <dbReference type="EMBL" id="WBY59391.1"/>
    </source>
</evidence>
<evidence type="ECO:0000256" key="5">
    <source>
        <dbReference type="SAM" id="Coils"/>
    </source>
</evidence>
<feature type="domain" description="Nitric oxide synthase-interacting protein zinc-finger" evidence="7">
    <location>
        <begin position="4"/>
        <end position="75"/>
    </location>
</feature>
<keyword evidence="5" id="KW-0175">Coiled coil</keyword>
<comment type="subcellular location">
    <subcellularLocation>
        <location evidence="1 4">Nucleus</location>
    </subcellularLocation>
</comment>
<evidence type="ECO:0000256" key="3">
    <source>
        <dbReference type="ARBA" id="ARBA00023242"/>
    </source>
</evidence>
<keyword evidence="6" id="KW-0812">Transmembrane</keyword>
<keyword evidence="3 4" id="KW-0539">Nucleus</keyword>
<dbReference type="GO" id="GO:0005634">
    <property type="term" value="C:nucleus"/>
    <property type="evidence" value="ECO:0007669"/>
    <property type="project" value="UniProtKB-SubCell"/>
</dbReference>
<accession>A0AAE9WUU5</accession>
<evidence type="ECO:0000313" key="9">
    <source>
        <dbReference type="Proteomes" id="UP001054126"/>
    </source>
</evidence>
<proteinExistence type="inferred from homology"/>
<evidence type="ECO:0000256" key="1">
    <source>
        <dbReference type="ARBA" id="ARBA00004123"/>
    </source>
</evidence>
<keyword evidence="6" id="KW-0472">Membrane</keyword>
<gene>
    <name evidence="8" type="ORF">Py17XNL_001205217</name>
</gene>
<keyword evidence="6" id="KW-1133">Transmembrane helix</keyword>
<dbReference type="InterPro" id="IPR016818">
    <property type="entry name" value="NOSIP"/>
</dbReference>
<dbReference type="InterPro" id="IPR013083">
    <property type="entry name" value="Znf_RING/FYVE/PHD"/>
</dbReference>
<dbReference type="Pfam" id="PF15906">
    <property type="entry name" value="zf-NOSIP"/>
    <property type="match status" value="1"/>
</dbReference>
<dbReference type="PANTHER" id="PTHR13063:SF10">
    <property type="entry name" value="NITRIC OXIDE SYNTHASE-INTERACTING PROTEIN"/>
    <property type="match status" value="1"/>
</dbReference>
<feature type="coiled-coil region" evidence="5">
    <location>
        <begin position="68"/>
        <end position="98"/>
    </location>
</feature>
<dbReference type="Gene3D" id="3.30.40.10">
    <property type="entry name" value="Zinc/RING finger domain, C3HC4 (zinc finger)"/>
    <property type="match status" value="1"/>
</dbReference>
<dbReference type="AlphaFoldDB" id="A0AAE9WUU5"/>
<organism evidence="8 9">
    <name type="scientific">Plasmodium yoelii yoelii</name>
    <dbReference type="NCBI Taxonomy" id="73239"/>
    <lineage>
        <taxon>Eukaryota</taxon>
        <taxon>Sar</taxon>
        <taxon>Alveolata</taxon>
        <taxon>Apicomplexa</taxon>
        <taxon>Aconoidasida</taxon>
        <taxon>Haemosporida</taxon>
        <taxon>Plasmodiidae</taxon>
        <taxon>Plasmodium</taxon>
        <taxon>Plasmodium (Vinckeia)</taxon>
    </lineage>
</organism>
<dbReference type="PIRSF" id="PIRSF023577">
    <property type="entry name" value="ENOS_interacting"/>
    <property type="match status" value="1"/>
</dbReference>
<dbReference type="Proteomes" id="UP001054126">
    <property type="component" value="Chromosome 12"/>
</dbReference>
<dbReference type="InterPro" id="IPR031790">
    <property type="entry name" value="Znf-NOSIP"/>
</dbReference>
<sequence>MTRHSKNNTANPIFTYHERKKVKDVGTLKERLGKDSMRKFEQCWICLRNSETPVSTPYGHIFCKICIINNFLAQKKEYSKKKKEYENYIKDMDRKKKEEALHIREKEKIKFLDDLENVHEHVKKTDEKKTGVDISNNFWIAGNAKIKKDIDKKLKPPSNKLICPISGKPIKMSELITINPEVIDKNDTINGNWVCSFSKKNIDHNKAVLIKKTGQIILKSIFEKFIYGKKNSLEIQVGDGDFINLQPGGTGNISRFIASCFTNVYIYICLSTVVVCIILCMLLKIKTIMNPRNDKMNISKNVYILSTT</sequence>
<dbReference type="PANTHER" id="PTHR13063">
    <property type="entry name" value="ENOS INTERACTING PROTEIN"/>
    <property type="match status" value="1"/>
</dbReference>
<evidence type="ECO:0000259" key="7">
    <source>
        <dbReference type="Pfam" id="PF15906"/>
    </source>
</evidence>
<comment type="similarity">
    <text evidence="2 4">Belongs to the NOSIP family.</text>
</comment>
<feature type="transmembrane region" description="Helical" evidence="6">
    <location>
        <begin position="264"/>
        <end position="283"/>
    </location>
</feature>
<evidence type="ECO:0000256" key="2">
    <source>
        <dbReference type="ARBA" id="ARBA00008126"/>
    </source>
</evidence>
<dbReference type="EMBL" id="CP115536">
    <property type="protein sequence ID" value="WBY59391.1"/>
    <property type="molecule type" value="Genomic_DNA"/>
</dbReference>
<reference evidence="8" key="1">
    <citation type="submission" date="2023-01" db="EMBL/GenBank/DDBJ databases">
        <title>Long-Read Genome Assembly and Gene Model Annotations for the Rodent Malaria Parasite Plasmodium yoelii 17XNL.</title>
        <authorList>
            <person name="Mitchell G.J."/>
            <person name="Sebastian A."/>
            <person name="Albert I."/>
            <person name="Lindner S.E."/>
        </authorList>
    </citation>
    <scope>NUCLEOTIDE SEQUENCE</scope>
    <source>
        <strain evidence="8">17XNL clone 1.1</strain>
    </source>
</reference>
<evidence type="ECO:0000256" key="4">
    <source>
        <dbReference type="PIRNR" id="PIRNR023577"/>
    </source>
</evidence>
<protein>
    <submittedName>
        <fullName evidence="8">NOSIP domain-containing protein</fullName>
    </submittedName>
</protein>